<dbReference type="CDD" id="cd06171">
    <property type="entry name" value="Sigma70_r4"/>
    <property type="match status" value="1"/>
</dbReference>
<protein>
    <submittedName>
        <fullName evidence="8">RNA polymerase, sigma-24 subunit, ECF subfamily</fullName>
    </submittedName>
</protein>
<dbReference type="eggNOG" id="COG1595">
    <property type="taxonomic scope" value="Bacteria"/>
</dbReference>
<dbReference type="SUPFAM" id="SSF88946">
    <property type="entry name" value="Sigma2 domain of RNA polymerase sigma factors"/>
    <property type="match status" value="1"/>
</dbReference>
<reference evidence="8 9" key="1">
    <citation type="journal article" date="2011" name="Stand. Genomic Sci.">
        <title>Non-contiguous finished genome sequence and contextual data of the filamentous soil bacterium Ktedonobacter racemifer type strain (SOSP1-21).</title>
        <authorList>
            <person name="Chang Y.J."/>
            <person name="Land M."/>
            <person name="Hauser L."/>
            <person name="Chertkov O."/>
            <person name="Del Rio T.G."/>
            <person name="Nolan M."/>
            <person name="Copeland A."/>
            <person name="Tice H."/>
            <person name="Cheng J.F."/>
            <person name="Lucas S."/>
            <person name="Han C."/>
            <person name="Goodwin L."/>
            <person name="Pitluck S."/>
            <person name="Ivanova N."/>
            <person name="Ovchinikova G."/>
            <person name="Pati A."/>
            <person name="Chen A."/>
            <person name="Palaniappan K."/>
            <person name="Mavromatis K."/>
            <person name="Liolios K."/>
            <person name="Brettin T."/>
            <person name="Fiebig A."/>
            <person name="Rohde M."/>
            <person name="Abt B."/>
            <person name="Goker M."/>
            <person name="Detter J.C."/>
            <person name="Woyke T."/>
            <person name="Bristow J."/>
            <person name="Eisen J.A."/>
            <person name="Markowitz V."/>
            <person name="Hugenholtz P."/>
            <person name="Kyrpides N.C."/>
            <person name="Klenk H.P."/>
            <person name="Lapidus A."/>
        </authorList>
    </citation>
    <scope>NUCLEOTIDE SEQUENCE [LARGE SCALE GENOMIC DNA]</scope>
    <source>
        <strain evidence="9">DSM 44963</strain>
    </source>
</reference>
<comment type="similarity">
    <text evidence="1">Belongs to the sigma-70 factor family. ECF subfamily.</text>
</comment>
<dbReference type="EMBL" id="ADVG01000001">
    <property type="protein sequence ID" value="EFH89599.1"/>
    <property type="molecule type" value="Genomic_DNA"/>
</dbReference>
<evidence type="ECO:0000256" key="5">
    <source>
        <dbReference type="ARBA" id="ARBA00023163"/>
    </source>
</evidence>
<evidence type="ECO:0000256" key="2">
    <source>
        <dbReference type="ARBA" id="ARBA00023015"/>
    </source>
</evidence>
<evidence type="ECO:0000313" key="8">
    <source>
        <dbReference type="EMBL" id="EFH89599.1"/>
    </source>
</evidence>
<keyword evidence="3" id="KW-0731">Sigma factor</keyword>
<dbReference type="PANTHER" id="PTHR43133">
    <property type="entry name" value="RNA POLYMERASE ECF-TYPE SIGMA FACTO"/>
    <property type="match status" value="1"/>
</dbReference>
<dbReference type="InterPro" id="IPR013324">
    <property type="entry name" value="RNA_pol_sigma_r3/r4-like"/>
</dbReference>
<dbReference type="GO" id="GO:0006352">
    <property type="term" value="P:DNA-templated transcription initiation"/>
    <property type="evidence" value="ECO:0007669"/>
    <property type="project" value="InterPro"/>
</dbReference>
<accession>D6TJJ2</accession>
<dbReference type="Pfam" id="PF04542">
    <property type="entry name" value="Sigma70_r2"/>
    <property type="match status" value="1"/>
</dbReference>
<dbReference type="InterPro" id="IPR039425">
    <property type="entry name" value="RNA_pol_sigma-70-like"/>
</dbReference>
<dbReference type="InterPro" id="IPR013249">
    <property type="entry name" value="RNA_pol_sigma70_r4_t2"/>
</dbReference>
<sequence length="177" mass="21057">MRPLDTDELQNVEKDMLYERFAETLLAYLCQQVSHRQDAEDLLLEVFLAALQNTSLARFPARRQLAWLRRVARNKVIDHYRHRGLFTIQPLGQAPEIEDQDLTPEQQAEEQEKWAWLLQTIEQLTPVQRELIRLRYVQEMHLTQIAVLLGKSEGTVRKMLSRTLRHLKALYEQNERR</sequence>
<keyword evidence="2" id="KW-0805">Transcription regulation</keyword>
<evidence type="ECO:0000256" key="4">
    <source>
        <dbReference type="ARBA" id="ARBA00023125"/>
    </source>
</evidence>
<dbReference type="Gene3D" id="1.10.10.10">
    <property type="entry name" value="Winged helix-like DNA-binding domain superfamily/Winged helix DNA-binding domain"/>
    <property type="match status" value="1"/>
</dbReference>
<dbReference type="SUPFAM" id="SSF88659">
    <property type="entry name" value="Sigma3 and sigma4 domains of RNA polymerase sigma factors"/>
    <property type="match status" value="1"/>
</dbReference>
<feature type="domain" description="RNA polymerase sigma-70 region 2" evidence="6">
    <location>
        <begin position="17"/>
        <end position="83"/>
    </location>
</feature>
<dbReference type="OrthoDB" id="157311at2"/>
<keyword evidence="4" id="KW-0238">DNA-binding</keyword>
<dbReference type="RefSeq" id="WP_007906323.1">
    <property type="nucleotide sequence ID" value="NZ_ADVG01000001.1"/>
</dbReference>
<gene>
    <name evidence="8" type="ORF">Krac_11164</name>
</gene>
<dbReference type="Proteomes" id="UP000004508">
    <property type="component" value="Unassembled WGS sequence"/>
</dbReference>
<dbReference type="Gene3D" id="1.10.1740.10">
    <property type="match status" value="1"/>
</dbReference>
<keyword evidence="9" id="KW-1185">Reference proteome</keyword>
<organism evidence="8 9">
    <name type="scientific">Ktedonobacter racemifer DSM 44963</name>
    <dbReference type="NCBI Taxonomy" id="485913"/>
    <lineage>
        <taxon>Bacteria</taxon>
        <taxon>Bacillati</taxon>
        <taxon>Chloroflexota</taxon>
        <taxon>Ktedonobacteria</taxon>
        <taxon>Ktedonobacterales</taxon>
        <taxon>Ktedonobacteraceae</taxon>
        <taxon>Ktedonobacter</taxon>
    </lineage>
</organism>
<evidence type="ECO:0000259" key="6">
    <source>
        <dbReference type="Pfam" id="PF04542"/>
    </source>
</evidence>
<evidence type="ECO:0000256" key="3">
    <source>
        <dbReference type="ARBA" id="ARBA00023082"/>
    </source>
</evidence>
<proteinExistence type="inferred from homology"/>
<dbReference type="InterPro" id="IPR036388">
    <property type="entry name" value="WH-like_DNA-bd_sf"/>
</dbReference>
<dbReference type="GO" id="GO:0016987">
    <property type="term" value="F:sigma factor activity"/>
    <property type="evidence" value="ECO:0007669"/>
    <property type="project" value="UniProtKB-KW"/>
</dbReference>
<evidence type="ECO:0000313" key="9">
    <source>
        <dbReference type="Proteomes" id="UP000004508"/>
    </source>
</evidence>
<evidence type="ECO:0000256" key="1">
    <source>
        <dbReference type="ARBA" id="ARBA00010641"/>
    </source>
</evidence>
<comment type="caution">
    <text evidence="8">The sequence shown here is derived from an EMBL/GenBank/DDBJ whole genome shotgun (WGS) entry which is preliminary data.</text>
</comment>
<dbReference type="InterPro" id="IPR014284">
    <property type="entry name" value="RNA_pol_sigma-70_dom"/>
</dbReference>
<dbReference type="InterPro" id="IPR013325">
    <property type="entry name" value="RNA_pol_sigma_r2"/>
</dbReference>
<dbReference type="GO" id="GO:0003677">
    <property type="term" value="F:DNA binding"/>
    <property type="evidence" value="ECO:0007669"/>
    <property type="project" value="UniProtKB-KW"/>
</dbReference>
<dbReference type="Pfam" id="PF08281">
    <property type="entry name" value="Sigma70_r4_2"/>
    <property type="match status" value="1"/>
</dbReference>
<dbReference type="STRING" id="485913.Krac_11164"/>
<dbReference type="InterPro" id="IPR007627">
    <property type="entry name" value="RNA_pol_sigma70_r2"/>
</dbReference>
<dbReference type="PANTHER" id="PTHR43133:SF52">
    <property type="entry name" value="ECF RNA POLYMERASE SIGMA FACTOR SIGL"/>
    <property type="match status" value="1"/>
</dbReference>
<keyword evidence="5" id="KW-0804">Transcription</keyword>
<name>D6TJJ2_KTERA</name>
<evidence type="ECO:0000259" key="7">
    <source>
        <dbReference type="Pfam" id="PF08281"/>
    </source>
</evidence>
<dbReference type="NCBIfam" id="TIGR02937">
    <property type="entry name" value="sigma70-ECF"/>
    <property type="match status" value="1"/>
</dbReference>
<dbReference type="InParanoid" id="D6TJJ2"/>
<feature type="domain" description="RNA polymerase sigma factor 70 region 4 type 2" evidence="7">
    <location>
        <begin position="116"/>
        <end position="167"/>
    </location>
</feature>
<dbReference type="AlphaFoldDB" id="D6TJJ2"/>